<dbReference type="EMBL" id="MLJW01000798">
    <property type="protein sequence ID" value="OIQ82494.1"/>
    <property type="molecule type" value="Genomic_DNA"/>
</dbReference>
<name>A0A1J5QG27_9ZZZZ</name>
<protein>
    <submittedName>
        <fullName evidence="2">Non-hemolytic phospholipase C</fullName>
        <ecNumber evidence="2">3.1.4.3</ecNumber>
    </submittedName>
</protein>
<organism evidence="2">
    <name type="scientific">mine drainage metagenome</name>
    <dbReference type="NCBI Taxonomy" id="410659"/>
    <lineage>
        <taxon>unclassified sequences</taxon>
        <taxon>metagenomes</taxon>
        <taxon>ecological metagenomes</taxon>
    </lineage>
</organism>
<dbReference type="GO" id="GO:0009395">
    <property type="term" value="P:phospholipid catabolic process"/>
    <property type="evidence" value="ECO:0007669"/>
    <property type="project" value="TreeGrafter"/>
</dbReference>
<evidence type="ECO:0000313" key="2">
    <source>
        <dbReference type="EMBL" id="OIQ82494.1"/>
    </source>
</evidence>
<dbReference type="AlphaFoldDB" id="A0A1J5QG27"/>
<dbReference type="PANTHER" id="PTHR31956">
    <property type="entry name" value="NON-SPECIFIC PHOSPHOLIPASE C4-RELATED"/>
    <property type="match status" value="1"/>
</dbReference>
<dbReference type="InterPro" id="IPR007312">
    <property type="entry name" value="Phosphoesterase"/>
</dbReference>
<dbReference type="PANTHER" id="PTHR31956:SF1">
    <property type="entry name" value="NON-SPECIFIC PHOSPHOLIPASE C1"/>
    <property type="match status" value="1"/>
</dbReference>
<dbReference type="GO" id="GO:0034480">
    <property type="term" value="F:phosphatidylcholine phospholipase C activity"/>
    <property type="evidence" value="ECO:0007669"/>
    <property type="project" value="UniProtKB-EC"/>
</dbReference>
<comment type="caution">
    <text evidence="2">The sequence shown here is derived from an EMBL/GenBank/DDBJ whole genome shotgun (WGS) entry which is preliminary data.</text>
</comment>
<reference evidence="2" key="1">
    <citation type="submission" date="2016-10" db="EMBL/GenBank/DDBJ databases">
        <title>Sequence of Gallionella enrichment culture.</title>
        <authorList>
            <person name="Poehlein A."/>
            <person name="Muehling M."/>
            <person name="Daniel R."/>
        </authorList>
    </citation>
    <scope>NUCLEOTIDE SEQUENCE</scope>
</reference>
<dbReference type="Gene3D" id="3.40.720.10">
    <property type="entry name" value="Alkaline Phosphatase, subunit A"/>
    <property type="match status" value="2"/>
</dbReference>
<accession>A0A1J5QG27</accession>
<sequence>MQLFGLDGKPGNQPPPMNGFVNNYVRQTVEPAANYIPESIMHHYDPSQVPVISQLAKQFAVCDQWFSSAPCQTWPNRFFLHTSTAGGYENNSPSHFPYLMNTIFNRLNEVNEPWGIYFHDFPQTLTLTNLWPHLEHFHSFDDFKKDARNGELPSYSFIEPRYFPDVKLPNDQHPPHNVGLGEELIADVYNAVRSAPTWQKTLLIIIYDEHGGCYDHVPPPLAVPPDNSKPQPFGFDRYGVRVPAVLISPYIKPGTVLRAAPDGDLPHNGPPYPFDHTSVIATIRKCFNLGGPLTNRDSVAPDLESVLNLDSPTNNGPASVTPLPYVISNDELQAALNAPLNGFQKAMHEAAAHLPPLGLAQNAKNLSGTIESHIENLVNGAMAEVPDHKTPAEALPFMKSKLRAIFGV</sequence>
<evidence type="ECO:0000256" key="1">
    <source>
        <dbReference type="ARBA" id="ARBA00022801"/>
    </source>
</evidence>
<dbReference type="InterPro" id="IPR017850">
    <property type="entry name" value="Alkaline_phosphatase_core_sf"/>
</dbReference>
<dbReference type="EC" id="3.1.4.3" evidence="2"/>
<keyword evidence="1 2" id="KW-0378">Hydrolase</keyword>
<proteinExistence type="predicted"/>
<dbReference type="Pfam" id="PF04185">
    <property type="entry name" value="Phosphoesterase"/>
    <property type="match status" value="1"/>
</dbReference>
<gene>
    <name evidence="2" type="primary">plcN_9</name>
    <name evidence="2" type="ORF">GALL_357160</name>
</gene>